<proteinExistence type="predicted"/>
<comment type="caution">
    <text evidence="2">The sequence shown here is derived from an EMBL/GenBank/DDBJ whole genome shotgun (WGS) entry which is preliminary data.</text>
</comment>
<feature type="chain" id="PRO_5036473082" evidence="1">
    <location>
        <begin position="21"/>
        <end position="106"/>
    </location>
</feature>
<evidence type="ECO:0000313" key="3">
    <source>
        <dbReference type="Proteomes" id="UP000886998"/>
    </source>
</evidence>
<sequence>MKVLTELLVLGILLKLGAEAARANVAIDAKRVAYAGTSNAGGSSGPPGVGRCQSFPVCAPNCVTDITGPCPKCDCSGYCDVNCIGDSCKIVRNGNACSFVPGGLRR</sequence>
<keyword evidence="1" id="KW-0732">Signal</keyword>
<organism evidence="2 3">
    <name type="scientific">Trichonephila inaurata madagascariensis</name>
    <dbReference type="NCBI Taxonomy" id="2747483"/>
    <lineage>
        <taxon>Eukaryota</taxon>
        <taxon>Metazoa</taxon>
        <taxon>Ecdysozoa</taxon>
        <taxon>Arthropoda</taxon>
        <taxon>Chelicerata</taxon>
        <taxon>Arachnida</taxon>
        <taxon>Araneae</taxon>
        <taxon>Araneomorphae</taxon>
        <taxon>Entelegynae</taxon>
        <taxon>Araneoidea</taxon>
        <taxon>Nephilidae</taxon>
        <taxon>Trichonephila</taxon>
        <taxon>Trichonephila inaurata</taxon>
    </lineage>
</organism>
<dbReference type="EMBL" id="BMAV01028236">
    <property type="protein sequence ID" value="GFS66223.1"/>
    <property type="molecule type" value="Genomic_DNA"/>
</dbReference>
<dbReference type="AlphaFoldDB" id="A0A8X6IZH6"/>
<keyword evidence="3" id="KW-1185">Reference proteome</keyword>
<gene>
    <name evidence="2" type="primary">NCL1_37703</name>
    <name evidence="2" type="ORF">TNIN_432241</name>
</gene>
<name>A0A8X6IZH6_9ARAC</name>
<evidence type="ECO:0000313" key="2">
    <source>
        <dbReference type="EMBL" id="GFS66223.1"/>
    </source>
</evidence>
<reference evidence="2" key="1">
    <citation type="submission" date="2020-08" db="EMBL/GenBank/DDBJ databases">
        <title>Multicomponent nature underlies the extraordinary mechanical properties of spider dragline silk.</title>
        <authorList>
            <person name="Kono N."/>
            <person name="Nakamura H."/>
            <person name="Mori M."/>
            <person name="Yoshida Y."/>
            <person name="Ohtoshi R."/>
            <person name="Malay A.D."/>
            <person name="Moran D.A.P."/>
            <person name="Tomita M."/>
            <person name="Numata K."/>
            <person name="Arakawa K."/>
        </authorList>
    </citation>
    <scope>NUCLEOTIDE SEQUENCE</scope>
</reference>
<evidence type="ECO:0000256" key="1">
    <source>
        <dbReference type="SAM" id="SignalP"/>
    </source>
</evidence>
<accession>A0A8X6IZH6</accession>
<feature type="signal peptide" evidence="1">
    <location>
        <begin position="1"/>
        <end position="20"/>
    </location>
</feature>
<dbReference type="Proteomes" id="UP000886998">
    <property type="component" value="Unassembled WGS sequence"/>
</dbReference>
<protein>
    <submittedName>
        <fullName evidence="2">Uncharacterized protein</fullName>
    </submittedName>
</protein>